<comment type="caution">
    <text evidence="2">The sequence shown here is derived from an EMBL/GenBank/DDBJ whole genome shotgun (WGS) entry which is preliminary data.</text>
</comment>
<evidence type="ECO:0000313" key="3">
    <source>
        <dbReference type="Proteomes" id="UP000727993"/>
    </source>
</evidence>
<sequence>MRLHITLDDELVEELDRRAGTRQRSAYIEAAVRQTLDDERRWDDVESALGSLADSGHPWDDDPATWVRAQREADSRRTG</sequence>
<feature type="compositionally biased region" description="Basic and acidic residues" evidence="1">
    <location>
        <begin position="69"/>
        <end position="79"/>
    </location>
</feature>
<dbReference type="Proteomes" id="UP000727993">
    <property type="component" value="Unassembled WGS sequence"/>
</dbReference>
<feature type="region of interest" description="Disordered" evidence="1">
    <location>
        <begin position="51"/>
        <end position="79"/>
    </location>
</feature>
<gene>
    <name evidence="2" type="ORF">IPN02_06900</name>
</gene>
<dbReference type="EMBL" id="JADJZA010000003">
    <property type="protein sequence ID" value="MBK9296566.1"/>
    <property type="molecule type" value="Genomic_DNA"/>
</dbReference>
<proteinExistence type="predicted"/>
<protein>
    <recommendedName>
        <fullName evidence="4">Ribbon-helix-helix protein CopG domain-containing protein</fullName>
    </recommendedName>
</protein>
<organism evidence="2 3">
    <name type="scientific">Candidatus Neomicrothrix subdominans</name>
    <dbReference type="NCBI Taxonomy" id="2954438"/>
    <lineage>
        <taxon>Bacteria</taxon>
        <taxon>Bacillati</taxon>
        <taxon>Actinomycetota</taxon>
        <taxon>Acidimicrobiia</taxon>
        <taxon>Acidimicrobiales</taxon>
        <taxon>Microthrixaceae</taxon>
        <taxon>Candidatus Neomicrothrix</taxon>
    </lineage>
</organism>
<name>A0A936NBE7_9ACTN</name>
<evidence type="ECO:0008006" key="4">
    <source>
        <dbReference type="Google" id="ProtNLM"/>
    </source>
</evidence>
<accession>A0A936NBE7</accession>
<evidence type="ECO:0000256" key="1">
    <source>
        <dbReference type="SAM" id="MobiDB-lite"/>
    </source>
</evidence>
<dbReference type="GO" id="GO:0006355">
    <property type="term" value="P:regulation of DNA-templated transcription"/>
    <property type="evidence" value="ECO:0007669"/>
    <property type="project" value="InterPro"/>
</dbReference>
<evidence type="ECO:0000313" key="2">
    <source>
        <dbReference type="EMBL" id="MBK9296566.1"/>
    </source>
</evidence>
<dbReference type="AlphaFoldDB" id="A0A936NBE7"/>
<reference evidence="2 3" key="1">
    <citation type="submission" date="2020-10" db="EMBL/GenBank/DDBJ databases">
        <title>Connecting structure to function with the recovery of over 1000 high-quality activated sludge metagenome-assembled genomes encoding full-length rRNA genes using long-read sequencing.</title>
        <authorList>
            <person name="Singleton C.M."/>
            <person name="Petriglieri F."/>
            <person name="Kristensen J.M."/>
            <person name="Kirkegaard R.H."/>
            <person name="Michaelsen T.Y."/>
            <person name="Andersen M.H."/>
            <person name="Karst S.M."/>
            <person name="Dueholm M.S."/>
            <person name="Nielsen P.H."/>
            <person name="Albertsen M."/>
        </authorList>
    </citation>
    <scope>NUCLEOTIDE SEQUENCE [LARGE SCALE GENOMIC DNA]</scope>
    <source>
        <strain evidence="2">Lyne_18-Q3-R50-59_MAXAC.006</strain>
    </source>
</reference>